<reference evidence="1 2" key="1">
    <citation type="submission" date="2017-11" db="EMBL/GenBank/DDBJ databases">
        <title>Reclassification of Bisgaard taxon 5 as Caviibacterium pharyngocola gen. nov., sp. nov.</title>
        <authorList>
            <person name="Christensen H."/>
        </authorList>
    </citation>
    <scope>NUCLEOTIDE SEQUENCE [LARGE SCALE GENOMIC DNA]</scope>
    <source>
        <strain evidence="1 2">7_3</strain>
    </source>
</reference>
<gene>
    <name evidence="1" type="ORF">CVP04_08235</name>
</gene>
<sequence>MKTIIMLTVFISIFGLVGAMDYEDEIAIQKDYCETSLNGKWVSGNDNQYCEVLNVRTYAVR</sequence>
<proteinExistence type="predicted"/>
<evidence type="ECO:0000313" key="2">
    <source>
        <dbReference type="Proteomes" id="UP000230282"/>
    </source>
</evidence>
<dbReference type="RefSeq" id="WP_100297034.1">
    <property type="nucleotide sequence ID" value="NZ_PHGZ01000018.1"/>
</dbReference>
<accession>A0A2M8RUP3</accession>
<protein>
    <submittedName>
        <fullName evidence="1">Uncharacterized protein</fullName>
    </submittedName>
</protein>
<keyword evidence="2" id="KW-1185">Reference proteome</keyword>
<comment type="caution">
    <text evidence="1">The sequence shown here is derived from an EMBL/GenBank/DDBJ whole genome shotgun (WGS) entry which is preliminary data.</text>
</comment>
<dbReference type="Proteomes" id="UP000230282">
    <property type="component" value="Unassembled WGS sequence"/>
</dbReference>
<dbReference type="EMBL" id="PHGZ01000018">
    <property type="protein sequence ID" value="PJG82597.1"/>
    <property type="molecule type" value="Genomic_DNA"/>
</dbReference>
<dbReference type="AlphaFoldDB" id="A0A2M8RUP3"/>
<name>A0A2M8RUP3_9PAST</name>
<organism evidence="1 2">
    <name type="scientific">Caviibacterium pharyngocola</name>
    <dbReference type="NCBI Taxonomy" id="28159"/>
    <lineage>
        <taxon>Bacteria</taxon>
        <taxon>Pseudomonadati</taxon>
        <taxon>Pseudomonadota</taxon>
        <taxon>Gammaproteobacteria</taxon>
        <taxon>Pasteurellales</taxon>
        <taxon>Pasteurellaceae</taxon>
        <taxon>Caviibacterium</taxon>
    </lineage>
</organism>
<evidence type="ECO:0000313" key="1">
    <source>
        <dbReference type="EMBL" id="PJG82597.1"/>
    </source>
</evidence>